<accession>A0A3A4K8Q1</accession>
<dbReference type="InterPro" id="IPR025447">
    <property type="entry name" value="DUF4192"/>
</dbReference>
<name>A0A3A4K8Q1_9NOCA</name>
<gene>
    <name evidence="1" type="ORF">D5S18_08175</name>
</gene>
<keyword evidence="2" id="KW-1185">Reference proteome</keyword>
<organism evidence="1 2">
    <name type="scientific">Nocardia panacis</name>
    <dbReference type="NCBI Taxonomy" id="2340916"/>
    <lineage>
        <taxon>Bacteria</taxon>
        <taxon>Bacillati</taxon>
        <taxon>Actinomycetota</taxon>
        <taxon>Actinomycetes</taxon>
        <taxon>Mycobacteriales</taxon>
        <taxon>Nocardiaceae</taxon>
        <taxon>Nocardia</taxon>
    </lineage>
</organism>
<comment type="caution">
    <text evidence="1">The sequence shown here is derived from an EMBL/GenBank/DDBJ whole genome shotgun (WGS) entry which is preliminary data.</text>
</comment>
<protein>
    <submittedName>
        <fullName evidence="1">DUF4192 domain-containing protein</fullName>
    </submittedName>
</protein>
<dbReference type="Proteomes" id="UP000266677">
    <property type="component" value="Unassembled WGS sequence"/>
</dbReference>
<dbReference type="EMBL" id="QZFU01000015">
    <property type="protein sequence ID" value="RJO77697.1"/>
    <property type="molecule type" value="Genomic_DNA"/>
</dbReference>
<evidence type="ECO:0000313" key="2">
    <source>
        <dbReference type="Proteomes" id="UP000266677"/>
    </source>
</evidence>
<dbReference type="AlphaFoldDB" id="A0A3A4K8Q1"/>
<proteinExistence type="predicted"/>
<evidence type="ECO:0000313" key="1">
    <source>
        <dbReference type="EMBL" id="RJO77697.1"/>
    </source>
</evidence>
<reference evidence="1 2" key="1">
    <citation type="submission" date="2018-09" db="EMBL/GenBank/DDBJ databases">
        <title>YIM PH21274 draft genome.</title>
        <authorList>
            <person name="Miao C."/>
        </authorList>
    </citation>
    <scope>NUCLEOTIDE SEQUENCE [LARGE SCALE GENOMIC DNA]</scope>
    <source>
        <strain evidence="1 2">YIM PH 21724</strain>
    </source>
</reference>
<dbReference type="Pfam" id="PF13830">
    <property type="entry name" value="DUF4192"/>
    <property type="match status" value="1"/>
</dbReference>
<sequence>MNFEDICAVGRNLFSSKEFDTMAHTLTDPGALIAALPAIFGFTPVRSLIFAGMAASDQPGMLKVDWALRVGLDELGPATTDPLPQSRVRFCESTGSRVLVLVVVDDRLAIGDGPRFTDRHKQFRRTAAAVEAQFAVHRITVRAAFDCQAITVGAPWWSLLGPQRHGTMPDPTDSAIAMERVLYGQPLHRSRDELVALVAPDPEIHDQMAQLLPSARRAYQTAAVGRADDHHRETIEWISGCFQTADRGGEIPLHDLAMVTAALCDDLVFNTMLAVAATRNARAAESLWALLARALPAPFRAVPASLLAFSTYLRGYGVLTAISLDIALDAVPNDPFALEIARALDSAVHPSELLACAHHGAEIAATFGVHIEVTDPMHANDQ</sequence>